<dbReference type="SUPFAM" id="SSF50182">
    <property type="entry name" value="Sm-like ribonucleoproteins"/>
    <property type="match status" value="1"/>
</dbReference>
<dbReference type="GO" id="GO:0005509">
    <property type="term" value="F:calcium ion binding"/>
    <property type="evidence" value="ECO:0007669"/>
    <property type="project" value="InterPro"/>
</dbReference>
<feature type="compositionally biased region" description="Basic and acidic residues" evidence="5">
    <location>
        <begin position="821"/>
        <end position="833"/>
    </location>
</feature>
<evidence type="ECO:0000256" key="2">
    <source>
        <dbReference type="ARBA" id="ARBA00022692"/>
    </source>
</evidence>
<feature type="transmembrane region" description="Helical" evidence="6">
    <location>
        <begin position="511"/>
        <end position="537"/>
    </location>
</feature>
<evidence type="ECO:0000313" key="8">
    <source>
        <dbReference type="EMBL" id="PGH27357.1"/>
    </source>
</evidence>
<dbReference type="EMBL" id="PDNA01000007">
    <property type="protein sequence ID" value="PGH27357.1"/>
    <property type="molecule type" value="Genomic_DNA"/>
</dbReference>
<evidence type="ECO:0000256" key="5">
    <source>
        <dbReference type="SAM" id="MobiDB-lite"/>
    </source>
</evidence>
<organism evidence="8 9">
    <name type="scientific">Polytolypa hystricis (strain UAMH7299)</name>
    <dbReference type="NCBI Taxonomy" id="1447883"/>
    <lineage>
        <taxon>Eukaryota</taxon>
        <taxon>Fungi</taxon>
        <taxon>Dikarya</taxon>
        <taxon>Ascomycota</taxon>
        <taxon>Pezizomycotina</taxon>
        <taxon>Eurotiomycetes</taxon>
        <taxon>Eurotiomycetidae</taxon>
        <taxon>Onygenales</taxon>
        <taxon>Onygenales incertae sedis</taxon>
        <taxon>Polytolypa</taxon>
    </lineage>
</organism>
<keyword evidence="9" id="KW-1185">Reference proteome</keyword>
<dbReference type="PANTHER" id="PTHR31323">
    <property type="entry name" value="MECHANOSENSITIVE ION CHANNEL PROTEIN MSY2"/>
    <property type="match status" value="1"/>
</dbReference>
<feature type="compositionally biased region" description="Polar residues" evidence="5">
    <location>
        <begin position="881"/>
        <end position="900"/>
    </location>
</feature>
<keyword evidence="4 6" id="KW-0472">Membrane</keyword>
<feature type="transmembrane region" description="Helical" evidence="6">
    <location>
        <begin position="155"/>
        <end position="172"/>
    </location>
</feature>
<dbReference type="InterPro" id="IPR006685">
    <property type="entry name" value="MscS_channel_2nd"/>
</dbReference>
<evidence type="ECO:0000256" key="4">
    <source>
        <dbReference type="ARBA" id="ARBA00023136"/>
    </source>
</evidence>
<feature type="transmembrane region" description="Helical" evidence="6">
    <location>
        <begin position="126"/>
        <end position="148"/>
    </location>
</feature>
<dbReference type="InterPro" id="IPR023408">
    <property type="entry name" value="MscS_beta-dom_sf"/>
</dbReference>
<feature type="transmembrane region" description="Helical" evidence="6">
    <location>
        <begin position="178"/>
        <end position="197"/>
    </location>
</feature>
<dbReference type="InterPro" id="IPR058650">
    <property type="entry name" value="Msy1/2-like"/>
</dbReference>
<evidence type="ECO:0000256" key="1">
    <source>
        <dbReference type="ARBA" id="ARBA00004370"/>
    </source>
</evidence>
<dbReference type="Pfam" id="PF00924">
    <property type="entry name" value="MS_channel_2nd"/>
    <property type="match status" value="1"/>
</dbReference>
<feature type="compositionally biased region" description="Low complexity" evidence="5">
    <location>
        <begin position="926"/>
        <end position="951"/>
    </location>
</feature>
<name>A0A2B7Z3G5_POLH7</name>
<protein>
    <recommendedName>
        <fullName evidence="7">EF-hand domain-containing protein</fullName>
    </recommendedName>
</protein>
<dbReference type="AlphaFoldDB" id="A0A2B7Z3G5"/>
<reference evidence="8 9" key="1">
    <citation type="submission" date="2017-10" db="EMBL/GenBank/DDBJ databases">
        <title>Comparative genomics in systemic dimorphic fungi from Ajellomycetaceae.</title>
        <authorList>
            <person name="Munoz J.F."/>
            <person name="Mcewen J.G."/>
            <person name="Clay O.K."/>
            <person name="Cuomo C.A."/>
        </authorList>
    </citation>
    <scope>NUCLEOTIDE SEQUENCE [LARGE SCALE GENOMIC DNA]</scope>
    <source>
        <strain evidence="8 9">UAMH7299</strain>
    </source>
</reference>
<dbReference type="PANTHER" id="PTHR31323:SF14">
    <property type="entry name" value="MECHANOSENSITIVE ION CHANNEL PROTEIN MSY2"/>
    <property type="match status" value="1"/>
</dbReference>
<dbReference type="InterPro" id="IPR002048">
    <property type="entry name" value="EF_hand_dom"/>
</dbReference>
<feature type="region of interest" description="Disordered" evidence="5">
    <location>
        <begin position="821"/>
        <end position="951"/>
    </location>
</feature>
<proteinExistence type="predicted"/>
<keyword evidence="3 6" id="KW-1133">Transmembrane helix</keyword>
<feature type="transmembrane region" description="Helical" evidence="6">
    <location>
        <begin position="209"/>
        <end position="228"/>
    </location>
</feature>
<evidence type="ECO:0000259" key="7">
    <source>
        <dbReference type="PROSITE" id="PS50222"/>
    </source>
</evidence>
<dbReference type="Proteomes" id="UP000224634">
    <property type="component" value="Unassembled WGS sequence"/>
</dbReference>
<dbReference type="GO" id="GO:0016020">
    <property type="term" value="C:membrane"/>
    <property type="evidence" value="ECO:0007669"/>
    <property type="project" value="UniProtKB-SubCell"/>
</dbReference>
<feature type="transmembrane region" description="Helical" evidence="6">
    <location>
        <begin position="252"/>
        <end position="277"/>
    </location>
</feature>
<dbReference type="GO" id="GO:0005262">
    <property type="term" value="F:calcium channel activity"/>
    <property type="evidence" value="ECO:0007669"/>
    <property type="project" value="TreeGrafter"/>
</dbReference>
<feature type="region of interest" description="Disordered" evidence="5">
    <location>
        <begin position="1"/>
        <end position="32"/>
    </location>
</feature>
<dbReference type="Gene3D" id="2.30.30.60">
    <property type="match status" value="1"/>
</dbReference>
<evidence type="ECO:0000313" key="9">
    <source>
        <dbReference type="Proteomes" id="UP000224634"/>
    </source>
</evidence>
<accession>A0A2B7Z3G5</accession>
<gene>
    <name evidence="8" type="ORF">AJ80_00835</name>
</gene>
<feature type="compositionally biased region" description="Low complexity" evidence="5">
    <location>
        <begin position="699"/>
        <end position="711"/>
    </location>
</feature>
<feature type="region of interest" description="Disordered" evidence="5">
    <location>
        <begin position="44"/>
        <end position="75"/>
    </location>
</feature>
<comment type="subcellular location">
    <subcellularLocation>
        <location evidence="1">Membrane</location>
    </subcellularLocation>
</comment>
<comment type="caution">
    <text evidence="8">The sequence shown here is derived from an EMBL/GenBank/DDBJ whole genome shotgun (WGS) entry which is preliminary data.</text>
</comment>
<feature type="transmembrane region" description="Helical" evidence="6">
    <location>
        <begin position="478"/>
        <end position="499"/>
    </location>
</feature>
<sequence length="951" mass="104402">MSGRPGIGQKRFSRDRFQVLPDNTTKMNNPRDATIDIPLTTVHSHRSTGARKADTVASPSAYVPHSDMMSPQSEPNEKYGLFHSEGGRRKINTDLARQAESPEDGTLTRMGKFYDKILHFSVITRYFLYVLPLALLIAIPIIVGATAAPDARIGGVKIVWFFTWIEVVWLSLWVSKSIAHYIPFVFQFLCGIVSSGTRKYALILKALEIPLSLVGWSVTSLATFIPLMTQNPDQRARNDTATKGWQNTMKNILFAAFVSTVLLAAEKVLVQLISISYHRKQFDLKIKDSKRNIYLLGQLYEASRALFPEYCKEFAEEDYVISDSIGGKAIKVHKRTGSASPMRLIQNVGRVGGRVGDKITAAFGNVAQEITGKQVFNPTSAHSIVINALEKPKSAEALARRIWTSFVLHGRDALYLDDIVDVLGAGREAEAEECFESLDRDGNGDVSLEESILTVAEYGRVRSSIANSMRDVAQAIHVLDNLLCTIVSILVILVFVAFLNSGFGTTLAAGATAMLSLSFVFATTAQEVLGSCIFLFVKHPYDVGDRVDINDKPLIVERISLLFTMFRSVTDQKTVQVPNIVLNTNWIDNISRSKAMREQVNLTADFGTTFGDIQLLKQEMQTFVQDKENNRDFQPEVDIEVLGVGDMNKLELRIEIRHKSNWSNETIRAARRSKFMCALVLAIRKVPIYGPGGGDAGLGSSSNPSYSVAVSHEQAQAGKSEHDESKEKIRMVPTDDMDIVLAELNGKSTATNFNNGQSAEGLQYRGQGSTQTSAMAAAATVPNETAFAGILTSRPPAMDKARMDESDVLCPQDMQNIKAMHGDSADLGREPSTGRRTSAITSAGLVSPNTPVIEEPPSTQHQHQHQHQQPVADYHEYMSPYITTGSSTGRESPYQSNNPYAPSLPQLPAGYAPGTSPVSSPPPGPSSQSPPSHRPAPGNSFQQQQQQQHPR</sequence>
<evidence type="ECO:0000256" key="3">
    <source>
        <dbReference type="ARBA" id="ARBA00022989"/>
    </source>
</evidence>
<feature type="domain" description="EF-hand" evidence="7">
    <location>
        <begin position="426"/>
        <end position="461"/>
    </location>
</feature>
<dbReference type="OrthoDB" id="544685at2759"/>
<keyword evidence="2 6" id="KW-0812">Transmembrane</keyword>
<dbReference type="GO" id="GO:0006874">
    <property type="term" value="P:intracellular calcium ion homeostasis"/>
    <property type="evidence" value="ECO:0007669"/>
    <property type="project" value="TreeGrafter"/>
</dbReference>
<feature type="region of interest" description="Disordered" evidence="5">
    <location>
        <begin position="699"/>
        <end position="727"/>
    </location>
</feature>
<dbReference type="Pfam" id="PF25886">
    <property type="entry name" value="Msy1"/>
    <property type="match status" value="1"/>
</dbReference>
<dbReference type="InterPro" id="IPR010920">
    <property type="entry name" value="LSM_dom_sf"/>
</dbReference>
<dbReference type="PROSITE" id="PS50222">
    <property type="entry name" value="EF_HAND_2"/>
    <property type="match status" value="1"/>
</dbReference>
<evidence type="ECO:0000256" key="6">
    <source>
        <dbReference type="SAM" id="Phobius"/>
    </source>
</evidence>